<dbReference type="GO" id="GO:0032196">
    <property type="term" value="P:transposition"/>
    <property type="evidence" value="ECO:0007669"/>
    <property type="project" value="TreeGrafter"/>
</dbReference>
<dbReference type="GO" id="GO:0015074">
    <property type="term" value="P:DNA integration"/>
    <property type="evidence" value="ECO:0007669"/>
    <property type="project" value="InterPro"/>
</dbReference>
<dbReference type="Proteomes" id="UP000636394">
    <property type="component" value="Unassembled WGS sequence"/>
</dbReference>
<feature type="domain" description="Integrase catalytic" evidence="2">
    <location>
        <begin position="25"/>
        <end position="153"/>
    </location>
</feature>
<proteinExistence type="predicted"/>
<accession>A0A9E6MSI2</accession>
<evidence type="ECO:0000259" key="2">
    <source>
        <dbReference type="PROSITE" id="PS50994"/>
    </source>
</evidence>
<dbReference type="GO" id="GO:0004803">
    <property type="term" value="F:transposase activity"/>
    <property type="evidence" value="ECO:0007669"/>
    <property type="project" value="TreeGrafter"/>
</dbReference>
<dbReference type="InterPro" id="IPR053392">
    <property type="entry name" value="Transposase_IS30-like"/>
</dbReference>
<dbReference type="EMBL" id="WPCR01000003">
    <property type="protein sequence ID" value="NHM13731.1"/>
    <property type="molecule type" value="Genomic_DNA"/>
</dbReference>
<keyword evidence="5" id="KW-1185">Reference proteome</keyword>
<dbReference type="GO" id="GO:0005829">
    <property type="term" value="C:cytosol"/>
    <property type="evidence" value="ECO:0007669"/>
    <property type="project" value="TreeGrafter"/>
</dbReference>
<protein>
    <submittedName>
        <fullName evidence="4">IS30 family transposase</fullName>
    </submittedName>
</protein>
<dbReference type="PROSITE" id="PS50994">
    <property type="entry name" value="INTEGRASE"/>
    <property type="match status" value="1"/>
</dbReference>
<dbReference type="AlphaFoldDB" id="A0A9E6MSI2"/>
<name>A0A9E6MSI2_9ACTN</name>
<evidence type="ECO:0000313" key="4">
    <source>
        <dbReference type="EMBL" id="QTU85099.1"/>
    </source>
</evidence>
<dbReference type="KEGG" id="ebz:J7S26_04120"/>
<reference evidence="3 5" key="1">
    <citation type="submission" date="2019-11" db="EMBL/GenBank/DDBJ databases">
        <title>Eggerthellaceae novel genus isolated from the rectal contents of marmort.</title>
        <authorList>
            <person name="Zhang G."/>
        </authorList>
    </citation>
    <scope>NUCLEOTIDE SEQUENCE [LARGE SCALE GENOMIC DNA]</scope>
    <source>
        <strain evidence="3">Zg-886</strain>
        <strain evidence="5">zg-886</strain>
    </source>
</reference>
<feature type="region of interest" description="Disordered" evidence="1">
    <location>
        <begin position="1"/>
        <end position="37"/>
    </location>
</feature>
<evidence type="ECO:0000256" key="1">
    <source>
        <dbReference type="SAM" id="MobiDB-lite"/>
    </source>
</evidence>
<feature type="compositionally biased region" description="Basic and acidic residues" evidence="1">
    <location>
        <begin position="24"/>
        <end position="37"/>
    </location>
</feature>
<dbReference type="GO" id="GO:0003676">
    <property type="term" value="F:nucleic acid binding"/>
    <property type="evidence" value="ECO:0007669"/>
    <property type="project" value="InterPro"/>
</dbReference>
<dbReference type="PANTHER" id="PTHR10948">
    <property type="entry name" value="TRANSPOSASE"/>
    <property type="match status" value="1"/>
</dbReference>
<evidence type="ECO:0000313" key="5">
    <source>
        <dbReference type="Proteomes" id="UP000636394"/>
    </source>
</evidence>
<dbReference type="InterPro" id="IPR036397">
    <property type="entry name" value="RNaseH_sf"/>
</dbReference>
<dbReference type="SUPFAM" id="SSF53098">
    <property type="entry name" value="Ribonuclease H-like"/>
    <property type="match status" value="1"/>
</dbReference>
<dbReference type="InterPro" id="IPR051917">
    <property type="entry name" value="Transposase-Integrase"/>
</dbReference>
<dbReference type="InterPro" id="IPR001584">
    <property type="entry name" value="Integrase_cat-core"/>
</dbReference>
<evidence type="ECO:0000313" key="6">
    <source>
        <dbReference type="Proteomes" id="UP000671910"/>
    </source>
</evidence>
<dbReference type="NCBIfam" id="NF033563">
    <property type="entry name" value="transpos_IS30"/>
    <property type="match status" value="1"/>
</dbReference>
<organism evidence="4 6">
    <name type="scientific">Xiamenia xianingshaonis</name>
    <dbReference type="NCBI Taxonomy" id="2682776"/>
    <lineage>
        <taxon>Bacteria</taxon>
        <taxon>Bacillati</taxon>
        <taxon>Actinomycetota</taxon>
        <taxon>Coriobacteriia</taxon>
        <taxon>Eggerthellales</taxon>
        <taxon>Eggerthellaceae</taxon>
        <taxon>Xiamenia</taxon>
    </lineage>
</organism>
<gene>
    <name evidence="3" type="ORF">GMI68_02900</name>
    <name evidence="4" type="ORF">J7S26_04120</name>
</gene>
<dbReference type="Proteomes" id="UP000671910">
    <property type="component" value="Chromosome"/>
</dbReference>
<reference evidence="4" key="2">
    <citation type="submission" date="2021-04" db="EMBL/GenBank/DDBJ databases">
        <title>Novel species in family Eggerthellaceae.</title>
        <authorList>
            <person name="Zhang G."/>
        </authorList>
    </citation>
    <scope>NUCLEOTIDE SEQUENCE</scope>
    <source>
        <strain evidence="4">Zg-886</strain>
    </source>
</reference>
<evidence type="ECO:0000313" key="3">
    <source>
        <dbReference type="EMBL" id="NHM13731.1"/>
    </source>
</evidence>
<dbReference type="Gene3D" id="3.30.420.10">
    <property type="entry name" value="Ribonuclease H-like superfamily/Ribonuclease H"/>
    <property type="match status" value="1"/>
</dbReference>
<dbReference type="InterPro" id="IPR012337">
    <property type="entry name" value="RNaseH-like_sf"/>
</dbReference>
<dbReference type="RefSeq" id="WP_166338771.1">
    <property type="nucleotide sequence ID" value="NZ_CP072829.1"/>
</dbReference>
<dbReference type="EMBL" id="CP072829">
    <property type="protein sequence ID" value="QTU85099.1"/>
    <property type="molecule type" value="Genomic_DNA"/>
</dbReference>
<sequence>MRRKGRRKRGQGEERRGRLPAAHSIEERPKGADGRMRLGDREADAVIGKRGGACLVALVDGKSRFPIGGKSKRQASKQVSEVMMRPLEGQPCESITPDRGKEFAGYQLVAKKTGVQFHFAQPSCPWQRGANGNTNGLLREYFPHLNHLPPTHL</sequence>
<dbReference type="PANTHER" id="PTHR10948:SF23">
    <property type="entry name" value="TRANSPOSASE INSI FOR INSERTION SEQUENCE ELEMENT IS30A-RELATED"/>
    <property type="match status" value="1"/>
</dbReference>